<keyword evidence="2" id="KW-0808">Transferase</keyword>
<dbReference type="GO" id="GO:0004674">
    <property type="term" value="F:protein serine/threonine kinase activity"/>
    <property type="evidence" value="ECO:0007669"/>
    <property type="project" value="UniProtKB-KW"/>
</dbReference>
<evidence type="ECO:0000259" key="1">
    <source>
        <dbReference type="PROSITE" id="PS50011"/>
    </source>
</evidence>
<sequence>MNFHSRRSSNGQCEHCKQCNTSPSWCLPCDPDLTAHSDNSNWNPDLTAHNDNSNWSGDKDVDTCIKEFQLKTTKYENVIEWIPFDRIDIIKEIGKGGFGSVFSATWLDGIRKIDNIDNTLVRSRAPRSIVAVKVLHKNSLKEAGEISVYYMNLLVLPQNLELKKLDDKSRQVNIPPILKF</sequence>
<keyword evidence="2" id="KW-0723">Serine/threonine-protein kinase</keyword>
<dbReference type="AlphaFoldDB" id="A0A8H3X535"/>
<keyword evidence="2" id="KW-0418">Kinase</keyword>
<organism evidence="2 3">
    <name type="scientific">Gigaspora margarita</name>
    <dbReference type="NCBI Taxonomy" id="4874"/>
    <lineage>
        <taxon>Eukaryota</taxon>
        <taxon>Fungi</taxon>
        <taxon>Fungi incertae sedis</taxon>
        <taxon>Mucoromycota</taxon>
        <taxon>Glomeromycotina</taxon>
        <taxon>Glomeromycetes</taxon>
        <taxon>Diversisporales</taxon>
        <taxon>Gigasporaceae</taxon>
        <taxon>Gigaspora</taxon>
    </lineage>
</organism>
<evidence type="ECO:0000313" key="2">
    <source>
        <dbReference type="EMBL" id="KAF0408127.1"/>
    </source>
</evidence>
<dbReference type="EMBL" id="WTPW01001906">
    <property type="protein sequence ID" value="KAF0408127.1"/>
    <property type="molecule type" value="Genomic_DNA"/>
</dbReference>
<comment type="caution">
    <text evidence="2">The sequence shown here is derived from an EMBL/GenBank/DDBJ whole genome shotgun (WGS) entry which is preliminary data.</text>
</comment>
<name>A0A8H3X535_GIGMA</name>
<keyword evidence="3" id="KW-1185">Reference proteome</keyword>
<dbReference type="SUPFAM" id="SSF56112">
    <property type="entry name" value="Protein kinase-like (PK-like)"/>
    <property type="match status" value="1"/>
</dbReference>
<reference evidence="2 3" key="1">
    <citation type="journal article" date="2019" name="Environ. Microbiol.">
        <title>At the nexus of three kingdoms: the genome of the mycorrhizal fungus Gigaspora margarita provides insights into plant, endobacterial and fungal interactions.</title>
        <authorList>
            <person name="Venice F."/>
            <person name="Ghignone S."/>
            <person name="Salvioli di Fossalunga A."/>
            <person name="Amselem J."/>
            <person name="Novero M."/>
            <person name="Xianan X."/>
            <person name="Sedzielewska Toro K."/>
            <person name="Morin E."/>
            <person name="Lipzen A."/>
            <person name="Grigoriev I.V."/>
            <person name="Henrissat B."/>
            <person name="Martin F.M."/>
            <person name="Bonfante P."/>
        </authorList>
    </citation>
    <scope>NUCLEOTIDE SEQUENCE [LARGE SCALE GENOMIC DNA]</scope>
    <source>
        <strain evidence="2 3">BEG34</strain>
    </source>
</reference>
<gene>
    <name evidence="2" type="ORF">F8M41_008611</name>
</gene>
<evidence type="ECO:0000313" key="3">
    <source>
        <dbReference type="Proteomes" id="UP000439903"/>
    </source>
</evidence>
<dbReference type="Gene3D" id="3.30.200.20">
    <property type="entry name" value="Phosphorylase Kinase, domain 1"/>
    <property type="match status" value="1"/>
</dbReference>
<proteinExistence type="predicted"/>
<dbReference type="GO" id="GO:0005524">
    <property type="term" value="F:ATP binding"/>
    <property type="evidence" value="ECO:0007669"/>
    <property type="project" value="InterPro"/>
</dbReference>
<feature type="domain" description="Protein kinase" evidence="1">
    <location>
        <begin position="87"/>
        <end position="180"/>
    </location>
</feature>
<protein>
    <submittedName>
        <fullName evidence="2">Serine/threonine protein kinase</fullName>
    </submittedName>
</protein>
<dbReference type="InterPro" id="IPR000719">
    <property type="entry name" value="Prot_kinase_dom"/>
</dbReference>
<dbReference type="OrthoDB" id="2441790at2759"/>
<dbReference type="InterPro" id="IPR011009">
    <property type="entry name" value="Kinase-like_dom_sf"/>
</dbReference>
<dbReference type="Proteomes" id="UP000439903">
    <property type="component" value="Unassembled WGS sequence"/>
</dbReference>
<dbReference type="PROSITE" id="PS50011">
    <property type="entry name" value="PROTEIN_KINASE_DOM"/>
    <property type="match status" value="1"/>
</dbReference>
<accession>A0A8H3X535</accession>